<sequence>MNNPAATGGAMRILLTGVGCPGAHALIVNLKRQSPELWIGGTDASPQAIGRWLCDDFAQVPWAHDEGYVDAVVELAQRWGAEVVFPQTSWEMFELSKAADRFEGVATLLASPHEQVAACEDKFAMYEALKGKMELPRYELVHSLAELEATAARLGFPEHDVVFKPPRGKGSRGVRVLTEHADRYELLFKGRPFARYISLQELRKTVGDREIPPLLVMEYLDGEEHKIDPLARGGEVLLGTVKRRLNYASGLAMGFEMIEAPELLAYGTEVLRHLPLDWCVDISTRGGVLMEINPRVSTFIYSKNWCPPWLALRLATGRMSAAEVRARQPEAPVGTRMFRYYCQQEF</sequence>
<dbReference type="PANTHER" id="PTHR43585">
    <property type="entry name" value="FUMIPYRROLE BIOSYNTHESIS PROTEIN C"/>
    <property type="match status" value="1"/>
</dbReference>
<accession>A0A075GQZ2</accession>
<evidence type="ECO:0000256" key="2">
    <source>
        <dbReference type="ARBA" id="ARBA00022741"/>
    </source>
</evidence>
<evidence type="ECO:0000256" key="1">
    <source>
        <dbReference type="ARBA" id="ARBA00022598"/>
    </source>
</evidence>
<keyword evidence="2" id="KW-0547">Nucleotide-binding</keyword>
<gene>
    <name evidence="4" type="primary">CPA2</name>
    <name evidence="4" type="synonym">carB</name>
</gene>
<dbReference type="Gene3D" id="3.30.1490.20">
    <property type="entry name" value="ATP-grasp fold, A domain"/>
    <property type="match status" value="1"/>
</dbReference>
<dbReference type="Pfam" id="PF15632">
    <property type="entry name" value="ATPgrasp_Ter"/>
    <property type="match status" value="1"/>
</dbReference>
<organism evidence="4">
    <name type="scientific">uncultured marine group II/III euryarchaeote KM3_191_F05</name>
    <dbReference type="NCBI Taxonomy" id="1457962"/>
    <lineage>
        <taxon>Archaea</taxon>
        <taxon>Methanobacteriati</taxon>
        <taxon>Methanobacteriota</taxon>
        <taxon>environmental samples</taxon>
    </lineage>
</organism>
<dbReference type="AlphaFoldDB" id="A0A075GQZ2"/>
<keyword evidence="1 4" id="KW-0436">Ligase</keyword>
<dbReference type="EMBL" id="KF900768">
    <property type="protein sequence ID" value="AIF06401.1"/>
    <property type="molecule type" value="Genomic_DNA"/>
</dbReference>
<dbReference type="SUPFAM" id="SSF56059">
    <property type="entry name" value="Glutathione synthetase ATP-binding domain-like"/>
    <property type="match status" value="1"/>
</dbReference>
<dbReference type="InterPro" id="IPR052032">
    <property type="entry name" value="ATP-dep_AA_Ligase"/>
</dbReference>
<reference evidence="4" key="1">
    <citation type="journal article" date="2014" name="Genome Biol. Evol.">
        <title>Pangenome evidence for extensive interdomain horizontal transfer affecting lineage core and shell genes in uncultured planktonic thaumarchaeota and euryarchaeota.</title>
        <authorList>
            <person name="Deschamps P."/>
            <person name="Zivanovic Y."/>
            <person name="Moreira D."/>
            <person name="Rodriguez-Valera F."/>
            <person name="Lopez-Garcia P."/>
        </authorList>
    </citation>
    <scope>NUCLEOTIDE SEQUENCE</scope>
</reference>
<proteinExistence type="predicted"/>
<dbReference type="GO" id="GO:0005524">
    <property type="term" value="F:ATP binding"/>
    <property type="evidence" value="ECO:0007669"/>
    <property type="project" value="UniProtKB-KW"/>
</dbReference>
<evidence type="ECO:0000313" key="4">
    <source>
        <dbReference type="EMBL" id="AIF06401.1"/>
    </source>
</evidence>
<keyword evidence="3" id="KW-0067">ATP-binding</keyword>
<dbReference type="InterPro" id="IPR013815">
    <property type="entry name" value="ATP_grasp_subdomain_1"/>
</dbReference>
<dbReference type="GO" id="GO:0004088">
    <property type="term" value="F:carbamoyl-phosphate synthase (glutamine-hydrolyzing) activity"/>
    <property type="evidence" value="ECO:0007669"/>
    <property type="project" value="UniProtKB-EC"/>
</dbReference>
<dbReference type="EC" id="6.3.5.5" evidence="4"/>
<evidence type="ECO:0000256" key="3">
    <source>
        <dbReference type="ARBA" id="ARBA00022840"/>
    </source>
</evidence>
<name>A0A075GQZ2_9EURY</name>
<protein>
    <submittedName>
        <fullName evidence="4">Carbamoyl-phosphate synthase large subunit (CarB, CPA2)</fullName>
        <ecNumber evidence="4">6.3.5.5</ecNumber>
    </submittedName>
</protein>
<dbReference type="PANTHER" id="PTHR43585:SF2">
    <property type="entry name" value="ATP-GRASP ENZYME FSQD"/>
    <property type="match status" value="1"/>
</dbReference>
<dbReference type="Gene3D" id="3.40.50.20">
    <property type="match status" value="1"/>
</dbReference>